<comment type="subcellular location">
    <subcellularLocation>
        <location evidence="1">Nucleus</location>
    </subcellularLocation>
</comment>
<evidence type="ECO:0000256" key="1">
    <source>
        <dbReference type="ARBA" id="ARBA00004123"/>
    </source>
</evidence>
<dbReference type="Gene3D" id="3.40.50.300">
    <property type="entry name" value="P-loop containing nucleotide triphosphate hydrolases"/>
    <property type="match status" value="1"/>
</dbReference>
<keyword evidence="3" id="KW-0547">Nucleotide-binding</keyword>
<protein>
    <submittedName>
        <fullName evidence="9">AAA_5 domain-containing protein</fullName>
    </submittedName>
</protein>
<dbReference type="GO" id="GO:0005634">
    <property type="term" value="C:nucleus"/>
    <property type="evidence" value="ECO:0007669"/>
    <property type="project" value="UniProtKB-SubCell"/>
</dbReference>
<keyword evidence="6" id="KW-0539">Nucleus</keyword>
<dbReference type="GO" id="GO:0003682">
    <property type="term" value="F:chromatin binding"/>
    <property type="evidence" value="ECO:0007669"/>
    <property type="project" value="TreeGrafter"/>
</dbReference>
<evidence type="ECO:0000256" key="6">
    <source>
        <dbReference type="ARBA" id="ARBA00023242"/>
    </source>
</evidence>
<evidence type="ECO:0000313" key="9">
    <source>
        <dbReference type="WBParaSite" id="MCU_007917-RA"/>
    </source>
</evidence>
<dbReference type="GO" id="GO:0033314">
    <property type="term" value="P:mitotic DNA replication checkpoint signaling"/>
    <property type="evidence" value="ECO:0007669"/>
    <property type="project" value="TreeGrafter"/>
</dbReference>
<evidence type="ECO:0000256" key="3">
    <source>
        <dbReference type="ARBA" id="ARBA00022741"/>
    </source>
</evidence>
<dbReference type="PANTHER" id="PTHR12172">
    <property type="entry name" value="CELL CYCLE CHECKPOINT PROTEIN RAD17"/>
    <property type="match status" value="1"/>
</dbReference>
<dbReference type="InterPro" id="IPR004582">
    <property type="entry name" value="Checkpoint_prot_Rad17_Rad24"/>
</dbReference>
<dbReference type="GO" id="GO:0000077">
    <property type="term" value="P:DNA damage checkpoint signaling"/>
    <property type="evidence" value="ECO:0007669"/>
    <property type="project" value="TreeGrafter"/>
</dbReference>
<dbReference type="GO" id="GO:0003689">
    <property type="term" value="F:DNA clamp loader activity"/>
    <property type="evidence" value="ECO:0007669"/>
    <property type="project" value="TreeGrafter"/>
</dbReference>
<accession>A0A5K3FFG0</accession>
<organism evidence="9">
    <name type="scientific">Mesocestoides corti</name>
    <name type="common">Flatworm</name>
    <dbReference type="NCBI Taxonomy" id="53468"/>
    <lineage>
        <taxon>Eukaryota</taxon>
        <taxon>Metazoa</taxon>
        <taxon>Spiralia</taxon>
        <taxon>Lophotrochozoa</taxon>
        <taxon>Platyhelminthes</taxon>
        <taxon>Cestoda</taxon>
        <taxon>Eucestoda</taxon>
        <taxon>Cyclophyllidea</taxon>
        <taxon>Mesocestoididae</taxon>
        <taxon>Mesocestoides</taxon>
    </lineage>
</organism>
<dbReference type="WBParaSite" id="MCU_007917-RA">
    <property type="protein sequence ID" value="MCU_007917-RA"/>
    <property type="gene ID" value="MCU_007917"/>
</dbReference>
<keyword evidence="7" id="KW-0131">Cell cycle</keyword>
<dbReference type="AlphaFoldDB" id="A0A5K3FFG0"/>
<evidence type="ECO:0000256" key="7">
    <source>
        <dbReference type="ARBA" id="ARBA00023306"/>
    </source>
</evidence>
<keyword evidence="4" id="KW-0227">DNA damage</keyword>
<dbReference type="Pfam" id="PF03215">
    <property type="entry name" value="Rad17"/>
    <property type="match status" value="1"/>
</dbReference>
<evidence type="ECO:0000256" key="5">
    <source>
        <dbReference type="ARBA" id="ARBA00022840"/>
    </source>
</evidence>
<keyword evidence="5" id="KW-0067">ATP-binding</keyword>
<dbReference type="PANTHER" id="PTHR12172:SF0">
    <property type="entry name" value="CELL CYCLE CHECKPOINT PROTEIN RAD17"/>
    <property type="match status" value="1"/>
</dbReference>
<evidence type="ECO:0000256" key="8">
    <source>
        <dbReference type="SAM" id="Phobius"/>
    </source>
</evidence>
<dbReference type="InterPro" id="IPR027417">
    <property type="entry name" value="P-loop_NTPase"/>
</dbReference>
<name>A0A5K3FFG0_MESCO</name>
<feature type="transmembrane region" description="Helical" evidence="8">
    <location>
        <begin position="31"/>
        <end position="50"/>
    </location>
</feature>
<evidence type="ECO:0000256" key="4">
    <source>
        <dbReference type="ARBA" id="ARBA00022763"/>
    </source>
</evidence>
<comment type="similarity">
    <text evidence="2">Belongs to the rad17/RAD24 family.</text>
</comment>
<dbReference type="GO" id="GO:0006281">
    <property type="term" value="P:DNA repair"/>
    <property type="evidence" value="ECO:0007669"/>
    <property type="project" value="InterPro"/>
</dbReference>
<evidence type="ECO:0000256" key="2">
    <source>
        <dbReference type="ARBA" id="ARBA00006168"/>
    </source>
</evidence>
<sequence>DRYNRTGFIDQSEARATRQAPSIRVHHAGHVAHYILHLIHVLLWLAAFLSRMPLDRRGTRDWLRPGGPICLRPHPTPQTVMLNGIPDQYPLKKRRSNAEQWYGSLVSKLNYIPKNSLEIWSDLYSPKNLKDIAIHHDKLREITEVCTKAKAQKKGIVVLTGPPGCSKSTCLLAVCRSLGYQPPLRWEEVDLEGEDIASNELQHFEEFLLRSARYSVTGSLDANSISLDSQPFVGSPQVVLIENLPYGLSDQPSRFHNYLRLFLAQLVVPTLLAFVFTKSSSASSAGTPGTSSFDNLTLNRLFPPDIKQELAIERIDFNPIAPSIMLRALTRIVGLVSKENGIAVPPKSFIQRLVASSSGDIRLAMNSLQFSMMRGSCCAH</sequence>
<keyword evidence="8" id="KW-0472">Membrane</keyword>
<reference evidence="9" key="1">
    <citation type="submission" date="2019-11" db="UniProtKB">
        <authorList>
            <consortium name="WormBaseParasite"/>
        </authorList>
    </citation>
    <scope>IDENTIFICATION</scope>
</reference>
<keyword evidence="8" id="KW-0812">Transmembrane</keyword>
<proteinExistence type="inferred from homology"/>
<dbReference type="SUPFAM" id="SSF52540">
    <property type="entry name" value="P-loop containing nucleoside triphosphate hydrolases"/>
    <property type="match status" value="1"/>
</dbReference>
<keyword evidence="8" id="KW-1133">Transmembrane helix</keyword>
<dbReference type="GO" id="GO:0005524">
    <property type="term" value="F:ATP binding"/>
    <property type="evidence" value="ECO:0007669"/>
    <property type="project" value="UniProtKB-KW"/>
</dbReference>